<dbReference type="GO" id="GO:0017004">
    <property type="term" value="P:cytochrome complex assembly"/>
    <property type="evidence" value="ECO:0007669"/>
    <property type="project" value="InterPro"/>
</dbReference>
<dbReference type="GeneID" id="8778909"/>
<dbReference type="RefSeq" id="WP_012965886.1">
    <property type="nucleotide sequence ID" value="NC_013849.1"/>
</dbReference>
<feature type="transmembrane region" description="Helical" evidence="1">
    <location>
        <begin position="209"/>
        <end position="227"/>
    </location>
</feature>
<feature type="transmembrane region" description="Helical" evidence="1">
    <location>
        <begin position="185"/>
        <end position="203"/>
    </location>
</feature>
<feature type="transmembrane region" description="Helical" evidence="1">
    <location>
        <begin position="6"/>
        <end position="25"/>
    </location>
</feature>
<dbReference type="GO" id="GO:0020037">
    <property type="term" value="F:heme binding"/>
    <property type="evidence" value="ECO:0007669"/>
    <property type="project" value="InterPro"/>
</dbReference>
<dbReference type="Pfam" id="PF01578">
    <property type="entry name" value="Cytochrom_C_asm"/>
    <property type="match status" value="1"/>
</dbReference>
<feature type="transmembrane region" description="Helical" evidence="1">
    <location>
        <begin position="239"/>
        <end position="257"/>
    </location>
</feature>
<dbReference type="eggNOG" id="arCOG00268">
    <property type="taxonomic scope" value="Archaea"/>
</dbReference>
<dbReference type="InterPro" id="IPR002541">
    <property type="entry name" value="Cyt_c_assembly"/>
</dbReference>
<gene>
    <name evidence="3" type="ordered locus">Ferp_1392</name>
</gene>
<dbReference type="KEGG" id="fpl:Ferp_1392"/>
<name>D3RYI0_FERPA</name>
<dbReference type="AlphaFoldDB" id="D3RYI0"/>
<reference evidence="3 4" key="2">
    <citation type="journal article" date="2011" name="Stand. Genomic Sci.">
        <title>Complete genome sequence of Ferroglobus placidus AEDII12DO.</title>
        <authorList>
            <person name="Anderson I."/>
            <person name="Risso C."/>
            <person name="Holmes D."/>
            <person name="Lucas S."/>
            <person name="Copeland A."/>
            <person name="Lapidus A."/>
            <person name="Cheng J.F."/>
            <person name="Bruce D."/>
            <person name="Goodwin L."/>
            <person name="Pitluck S."/>
            <person name="Saunders E."/>
            <person name="Brettin T."/>
            <person name="Detter J.C."/>
            <person name="Han C."/>
            <person name="Tapia R."/>
            <person name="Larimer F."/>
            <person name="Land M."/>
            <person name="Hauser L."/>
            <person name="Woyke T."/>
            <person name="Lovley D."/>
            <person name="Kyrpides N."/>
            <person name="Ivanova N."/>
        </authorList>
    </citation>
    <scope>NUCLEOTIDE SEQUENCE [LARGE SCALE GENOMIC DNA]</scope>
    <source>
        <strain evidence="4">DSM 10642 / AEDII12DO</strain>
    </source>
</reference>
<evidence type="ECO:0000313" key="3">
    <source>
        <dbReference type="EMBL" id="ADC65543.1"/>
    </source>
</evidence>
<dbReference type="PaxDb" id="589924-Ferp_1392"/>
<keyword evidence="1" id="KW-0472">Membrane</keyword>
<dbReference type="EMBL" id="CP001899">
    <property type="protein sequence ID" value="ADC65543.1"/>
    <property type="molecule type" value="Genomic_DNA"/>
</dbReference>
<dbReference type="HOGENOM" id="CLU_1052126_0_0_2"/>
<dbReference type="OrthoDB" id="378019at2157"/>
<evidence type="ECO:0000259" key="2">
    <source>
        <dbReference type="Pfam" id="PF01578"/>
    </source>
</evidence>
<feature type="domain" description="Cytochrome c assembly protein" evidence="2">
    <location>
        <begin position="77"/>
        <end position="252"/>
    </location>
</feature>
<reference evidence="4" key="1">
    <citation type="submission" date="2010-02" db="EMBL/GenBank/DDBJ databases">
        <title>Complete sequence of Ferroglobus placidus DSM 10642.</title>
        <authorList>
            <consortium name="US DOE Joint Genome Institute"/>
            <person name="Lucas S."/>
            <person name="Copeland A."/>
            <person name="Lapidus A."/>
            <person name="Cheng J.-F."/>
            <person name="Bruce D."/>
            <person name="Goodwin L."/>
            <person name="Pitluck S."/>
            <person name="Saunders E."/>
            <person name="Brettin T."/>
            <person name="Detter J.C."/>
            <person name="Han C."/>
            <person name="Tapia R."/>
            <person name="Larimer F."/>
            <person name="Land M."/>
            <person name="Hauser L."/>
            <person name="Kyrpides N."/>
            <person name="Ivanova N."/>
            <person name="Holmes D."/>
            <person name="Lovley D."/>
            <person name="Kyrpides N."/>
            <person name="Anderson I.J."/>
            <person name="Woyke T."/>
        </authorList>
    </citation>
    <scope>NUCLEOTIDE SEQUENCE [LARGE SCALE GENOMIC DNA]</scope>
    <source>
        <strain evidence="4">DSM 10642 / AEDII12DO</strain>
    </source>
</reference>
<organism evidence="3 4">
    <name type="scientific">Ferroglobus placidus (strain DSM 10642 / AEDII12DO)</name>
    <dbReference type="NCBI Taxonomy" id="589924"/>
    <lineage>
        <taxon>Archaea</taxon>
        <taxon>Methanobacteriati</taxon>
        <taxon>Methanobacteriota</taxon>
        <taxon>Archaeoglobi</taxon>
        <taxon>Archaeoglobales</taxon>
        <taxon>Archaeoglobaceae</taxon>
        <taxon>Ferroglobus</taxon>
    </lineage>
</organism>
<feature type="transmembrane region" description="Helical" evidence="1">
    <location>
        <begin position="32"/>
        <end position="51"/>
    </location>
</feature>
<keyword evidence="4" id="KW-1185">Reference proteome</keyword>
<sequence>MTYELFSLLNAFLFLSLLLLILSIFREKYEKFFVGTVVFSFLYLVFVQVLYWRETFVAFGNYVIRFYPPFWIENEKLFFWFFLSAVLLLKVREGKEFSKIALLIMLLFVIFVQNPSNPLPNLRRELELFNPAYIDYYAARAAYFYNSPYMWIHPPLLFLAYAYLLHSFALSLAKKNEYDFAKNGYLFLTLGLIFGYPWAIIAWGENWWWDPKIAMSIMLWVIYTAYLHARIGGKFYREINLAGFGSLVATYLMTYLLPGVHGYG</sequence>
<proteinExistence type="predicted"/>
<dbReference type="STRING" id="589924.Ferp_1392"/>
<feature type="transmembrane region" description="Helical" evidence="1">
    <location>
        <begin position="152"/>
        <end position="173"/>
    </location>
</feature>
<keyword evidence="1" id="KW-1133">Transmembrane helix</keyword>
<protein>
    <submittedName>
        <fullName evidence="3">Cytochrome c assembly protein</fullName>
    </submittedName>
</protein>
<feature type="transmembrane region" description="Helical" evidence="1">
    <location>
        <begin position="96"/>
        <end position="113"/>
    </location>
</feature>
<keyword evidence="1" id="KW-0812">Transmembrane</keyword>
<evidence type="ECO:0000313" key="4">
    <source>
        <dbReference type="Proteomes" id="UP000002613"/>
    </source>
</evidence>
<evidence type="ECO:0000256" key="1">
    <source>
        <dbReference type="SAM" id="Phobius"/>
    </source>
</evidence>
<accession>D3RYI0</accession>
<dbReference type="Proteomes" id="UP000002613">
    <property type="component" value="Chromosome"/>
</dbReference>
<feature type="transmembrane region" description="Helical" evidence="1">
    <location>
        <begin position="71"/>
        <end position="89"/>
    </location>
</feature>